<keyword evidence="2" id="KW-1185">Reference proteome</keyword>
<evidence type="ECO:0000313" key="2">
    <source>
        <dbReference type="Proteomes" id="UP001515480"/>
    </source>
</evidence>
<accession>A0AB34K310</accession>
<dbReference type="Proteomes" id="UP001515480">
    <property type="component" value="Unassembled WGS sequence"/>
</dbReference>
<sequence length="282" mass="31327">MVAVSDLIHHKFPKIPSTTTRWDLIDRNAFPQWHSDLRRIAKYATAPAFLGSQPPGVEEGVYAGPMTRSSVRATADAFSAHAGTHAGMSLEDWLRHNSILYDIIMASISLDEDKFQHVESSFGGVSDGNALYEWVLTHADDRKMSSQLTLKESLKKLVIQDSASAEDVDAVLKIVQLNWPKIKGYDNSTPAPSIEFALGLFPSSYVRMPYIAALLVHQDGGGRWRTFAAFREEPAKKAAEGMGQRKAAAREARWEEAFMCGWAGGWWRRAQRVAADRPPRAA</sequence>
<comment type="caution">
    <text evidence="1">The sequence shown here is derived from an EMBL/GenBank/DDBJ whole genome shotgun (WGS) entry which is preliminary data.</text>
</comment>
<reference evidence="1 2" key="1">
    <citation type="journal article" date="2024" name="Science">
        <title>Giant polyketide synthase enzymes in the biosynthesis of giant marine polyether toxins.</title>
        <authorList>
            <person name="Fallon T.R."/>
            <person name="Shende V.V."/>
            <person name="Wierzbicki I.H."/>
            <person name="Pendleton A.L."/>
            <person name="Watervoot N.F."/>
            <person name="Auber R.P."/>
            <person name="Gonzalez D.J."/>
            <person name="Wisecaver J.H."/>
            <person name="Moore B.S."/>
        </authorList>
    </citation>
    <scope>NUCLEOTIDE SEQUENCE [LARGE SCALE GENOMIC DNA]</scope>
    <source>
        <strain evidence="1 2">12B1</strain>
    </source>
</reference>
<dbReference type="EMBL" id="JBGBPQ010000002">
    <property type="protein sequence ID" value="KAL1528424.1"/>
    <property type="molecule type" value="Genomic_DNA"/>
</dbReference>
<organism evidence="1 2">
    <name type="scientific">Prymnesium parvum</name>
    <name type="common">Toxic golden alga</name>
    <dbReference type="NCBI Taxonomy" id="97485"/>
    <lineage>
        <taxon>Eukaryota</taxon>
        <taxon>Haptista</taxon>
        <taxon>Haptophyta</taxon>
        <taxon>Prymnesiophyceae</taxon>
        <taxon>Prymnesiales</taxon>
        <taxon>Prymnesiaceae</taxon>
        <taxon>Prymnesium</taxon>
    </lineage>
</organism>
<proteinExistence type="predicted"/>
<protein>
    <submittedName>
        <fullName evidence="1">Uncharacterized protein</fullName>
    </submittedName>
</protein>
<gene>
    <name evidence="1" type="ORF">AB1Y20_009772</name>
</gene>
<evidence type="ECO:0000313" key="1">
    <source>
        <dbReference type="EMBL" id="KAL1528424.1"/>
    </source>
</evidence>
<dbReference type="AlphaFoldDB" id="A0AB34K310"/>
<name>A0AB34K310_PRYPA</name>